<dbReference type="PRINTS" id="PR01438">
    <property type="entry name" value="UNVRSLSTRESS"/>
</dbReference>
<evidence type="ECO:0000313" key="3">
    <source>
        <dbReference type="EMBL" id="MVZ62076.1"/>
    </source>
</evidence>
<protein>
    <recommendedName>
        <fullName evidence="2">UspA domain-containing protein</fullName>
    </recommendedName>
</protein>
<dbReference type="PANTHER" id="PTHR46268:SF6">
    <property type="entry name" value="UNIVERSAL STRESS PROTEIN UP12"/>
    <property type="match status" value="1"/>
</dbReference>
<evidence type="ECO:0000313" key="4">
    <source>
        <dbReference type="Proteomes" id="UP000435036"/>
    </source>
</evidence>
<evidence type="ECO:0000256" key="1">
    <source>
        <dbReference type="ARBA" id="ARBA00008791"/>
    </source>
</evidence>
<dbReference type="SUPFAM" id="SSF52402">
    <property type="entry name" value="Adenine nucleotide alpha hydrolases-like"/>
    <property type="match status" value="1"/>
</dbReference>
<feature type="domain" description="UspA" evidence="2">
    <location>
        <begin position="5"/>
        <end position="142"/>
    </location>
</feature>
<reference evidence="3 4" key="1">
    <citation type="submission" date="2019-12" db="EMBL/GenBank/DDBJ databases">
        <authorList>
            <person name="Dong K."/>
        </authorList>
    </citation>
    <scope>NUCLEOTIDE SEQUENCE [LARGE SCALE GENOMIC DNA]</scope>
    <source>
        <strain evidence="3 4">JCM 31225</strain>
    </source>
</reference>
<dbReference type="CDD" id="cd00293">
    <property type="entry name" value="USP-like"/>
    <property type="match status" value="1"/>
</dbReference>
<dbReference type="Proteomes" id="UP000435036">
    <property type="component" value="Unassembled WGS sequence"/>
</dbReference>
<sequence>MKPALLVPTDFSEPAWVALNYAAQLAQKFDWHIQILHVYQTFSRLLVNADFQEEVSRHNTQSAQQQMAEFENRFQQSYPELGYSAACMEGDLSGIILDLVRENDIKFIVMGTKGASGLKHVTIGSNTFELIQQSPIGVLAVPANYSGFKFQKIGLLSNFKENEIDILSGFIQRSSPAIDVALLHVRDLANTPKTEDLIYWQDHVAKAVGINNISYHDFEMVNRLDINEPIPYAVERLLEEEQVDVLLVPYVRKSFFSRLFSKSLPKTIAHNLMVPTYFKKLES</sequence>
<dbReference type="InterPro" id="IPR006015">
    <property type="entry name" value="Universal_stress_UspA"/>
</dbReference>
<dbReference type="InterPro" id="IPR006016">
    <property type="entry name" value="UspA"/>
</dbReference>
<name>A0A6N8KY94_9SPHI</name>
<dbReference type="Gene3D" id="3.40.50.12370">
    <property type="match status" value="1"/>
</dbReference>
<gene>
    <name evidence="3" type="ORF">GQF63_08595</name>
</gene>
<proteinExistence type="inferred from homology"/>
<keyword evidence="4" id="KW-1185">Reference proteome</keyword>
<comment type="caution">
    <text evidence="3">The sequence shown here is derived from an EMBL/GenBank/DDBJ whole genome shotgun (WGS) entry which is preliminary data.</text>
</comment>
<dbReference type="Pfam" id="PF00582">
    <property type="entry name" value="Usp"/>
    <property type="match status" value="1"/>
</dbReference>
<accession>A0A6N8KY94</accession>
<evidence type="ECO:0000259" key="2">
    <source>
        <dbReference type="Pfam" id="PF00582"/>
    </source>
</evidence>
<dbReference type="AlphaFoldDB" id="A0A6N8KY94"/>
<dbReference type="RefSeq" id="WP_160368816.1">
    <property type="nucleotide sequence ID" value="NZ_WSQA01000005.1"/>
</dbReference>
<dbReference type="PANTHER" id="PTHR46268">
    <property type="entry name" value="STRESS RESPONSE PROTEIN NHAX"/>
    <property type="match status" value="1"/>
</dbReference>
<dbReference type="OrthoDB" id="9788959at2"/>
<organism evidence="3 4">
    <name type="scientific">Sphingobacterium humi</name>
    <dbReference type="NCBI Taxonomy" id="1796905"/>
    <lineage>
        <taxon>Bacteria</taxon>
        <taxon>Pseudomonadati</taxon>
        <taxon>Bacteroidota</taxon>
        <taxon>Sphingobacteriia</taxon>
        <taxon>Sphingobacteriales</taxon>
        <taxon>Sphingobacteriaceae</taxon>
        <taxon>Sphingobacterium</taxon>
    </lineage>
</organism>
<dbReference type="EMBL" id="WSQA01000005">
    <property type="protein sequence ID" value="MVZ62076.1"/>
    <property type="molecule type" value="Genomic_DNA"/>
</dbReference>
<comment type="similarity">
    <text evidence="1">Belongs to the universal stress protein A family.</text>
</comment>